<accession>A0A2P2I2A7</accession>
<feature type="region of interest" description="Disordered" evidence="7">
    <location>
        <begin position="474"/>
        <end position="502"/>
    </location>
</feature>
<dbReference type="Pfam" id="PF01130">
    <property type="entry name" value="CD36"/>
    <property type="match status" value="1"/>
</dbReference>
<evidence type="ECO:0000313" key="9">
    <source>
        <dbReference type="EMBL" id="LAB68158.1"/>
    </source>
</evidence>
<keyword evidence="6" id="KW-0325">Glycoprotein</keyword>
<evidence type="ECO:0000256" key="3">
    <source>
        <dbReference type="ARBA" id="ARBA00022692"/>
    </source>
</evidence>
<dbReference type="InterPro" id="IPR005429">
    <property type="entry name" value="LimpII"/>
</dbReference>
<dbReference type="InterPro" id="IPR002159">
    <property type="entry name" value="CD36_fam"/>
</dbReference>
<evidence type="ECO:0000256" key="8">
    <source>
        <dbReference type="SAM" id="Phobius"/>
    </source>
</evidence>
<keyword evidence="4 8" id="KW-1133">Transmembrane helix</keyword>
<evidence type="ECO:0000256" key="4">
    <source>
        <dbReference type="ARBA" id="ARBA00022989"/>
    </source>
</evidence>
<sequence length="502" mass="57219">MKMKIWIYSILVSLGSLLVVLAIVLQLRFPSIMSSQLEKKLIIREDSPTLANFISPPIPIYMQFFFFNITNPKEILEGGKPKLVEIGPYTYLEEREKFDLNWTETTVEYNDNTTFFFDSEMSGTLTENDMITTLNPLLITLASKLDNPALPPFLHGIFEMIKVRFDLSPFITKKVGDLLFNGYREDLLLELAKYTNDPIHKTGRFGFFYPKNNTDGGRYGIKTGADGLENLQLITSWKGKPTLGYWPEDHCNMINGTTGSQFPQPIVPEKKMYLFSSDLCRSLHLTFEKKYEYGGLELSRFTLPYEVLANSEENECFCTDNFTCRASMVNLSPCRNGAPVIASTPHFYMGDEETVAAVDGLNPTKEYHETYIDLEPNTGVSFAAMKRIQISMPLRRYKSIPELANVKEVIIPLLWLNESAQVPIERARGLHAKLTKPLKYVLYVCIALFCIGVFIIVFFAILILRTNKKEKKDMKLNAPELEKAPTDYPKESDPLRTPDSTN</sequence>
<dbReference type="PRINTS" id="PR01611">
    <property type="entry name" value="LIMPII"/>
</dbReference>
<name>A0A2P2I2A7_9CRUS</name>
<dbReference type="GO" id="GO:0005764">
    <property type="term" value="C:lysosome"/>
    <property type="evidence" value="ECO:0007669"/>
    <property type="project" value="InterPro"/>
</dbReference>
<comment type="subcellular location">
    <subcellularLocation>
        <location evidence="1">Membrane</location>
    </subcellularLocation>
</comment>
<protein>
    <submittedName>
        <fullName evidence="9">Lysosome membrane protein 2-like</fullName>
    </submittedName>
</protein>
<keyword evidence="3 8" id="KW-0812">Transmembrane</keyword>
<evidence type="ECO:0000256" key="5">
    <source>
        <dbReference type="ARBA" id="ARBA00023136"/>
    </source>
</evidence>
<dbReference type="AlphaFoldDB" id="A0A2P2I2A7"/>
<keyword evidence="5 8" id="KW-0472">Membrane</keyword>
<proteinExistence type="evidence at transcript level"/>
<dbReference type="PANTHER" id="PTHR11923:SF51">
    <property type="entry name" value="LYSOSOME MEMBRANE PROTEIN 2"/>
    <property type="match status" value="1"/>
</dbReference>
<dbReference type="EMBL" id="IACF01002507">
    <property type="protein sequence ID" value="LAB68158.1"/>
    <property type="molecule type" value="mRNA"/>
</dbReference>
<organism evidence="9">
    <name type="scientific">Hirondellea gigas</name>
    <dbReference type="NCBI Taxonomy" id="1518452"/>
    <lineage>
        <taxon>Eukaryota</taxon>
        <taxon>Metazoa</taxon>
        <taxon>Ecdysozoa</taxon>
        <taxon>Arthropoda</taxon>
        <taxon>Crustacea</taxon>
        <taxon>Multicrustacea</taxon>
        <taxon>Malacostraca</taxon>
        <taxon>Eumalacostraca</taxon>
        <taxon>Peracarida</taxon>
        <taxon>Amphipoda</taxon>
        <taxon>Amphilochidea</taxon>
        <taxon>Lysianassida</taxon>
        <taxon>Lysianassidira</taxon>
        <taxon>Lysianassoidea</taxon>
        <taxon>Lysianassidae</taxon>
        <taxon>Hirondellea</taxon>
    </lineage>
</organism>
<evidence type="ECO:0000256" key="2">
    <source>
        <dbReference type="ARBA" id="ARBA00010532"/>
    </source>
</evidence>
<dbReference type="PANTHER" id="PTHR11923">
    <property type="entry name" value="SCAVENGER RECEPTOR CLASS B TYPE-1 SR-B1"/>
    <property type="match status" value="1"/>
</dbReference>
<dbReference type="PRINTS" id="PR01609">
    <property type="entry name" value="CD36FAMILY"/>
</dbReference>
<dbReference type="GO" id="GO:0005044">
    <property type="term" value="F:scavenger receptor activity"/>
    <property type="evidence" value="ECO:0007669"/>
    <property type="project" value="InterPro"/>
</dbReference>
<evidence type="ECO:0000256" key="6">
    <source>
        <dbReference type="ARBA" id="ARBA00023180"/>
    </source>
</evidence>
<evidence type="ECO:0000256" key="7">
    <source>
        <dbReference type="SAM" id="MobiDB-lite"/>
    </source>
</evidence>
<comment type="similarity">
    <text evidence="2">Belongs to the CD36 family.</text>
</comment>
<evidence type="ECO:0000256" key="1">
    <source>
        <dbReference type="ARBA" id="ARBA00004370"/>
    </source>
</evidence>
<feature type="compositionally biased region" description="Basic and acidic residues" evidence="7">
    <location>
        <begin position="474"/>
        <end position="496"/>
    </location>
</feature>
<dbReference type="GO" id="GO:0016020">
    <property type="term" value="C:membrane"/>
    <property type="evidence" value="ECO:0007669"/>
    <property type="project" value="UniProtKB-SubCell"/>
</dbReference>
<reference evidence="9" key="1">
    <citation type="journal article" date="2018" name="Biosci. Biotechnol. Biochem.">
        <title>Polysaccharide hydrolase of the hadal zone amphipods Hirondellea gigas.</title>
        <authorList>
            <person name="Kobayashi H."/>
            <person name="Nagahama T."/>
            <person name="Arai W."/>
            <person name="Sasagawa Y."/>
            <person name="Umeda M."/>
            <person name="Hayashi T."/>
            <person name="Nikaido I."/>
            <person name="Watanabe H."/>
            <person name="Oguri K."/>
            <person name="Kitazato H."/>
            <person name="Fujioka K."/>
            <person name="Kido Y."/>
            <person name="Takami H."/>
        </authorList>
    </citation>
    <scope>NUCLEOTIDE SEQUENCE</scope>
    <source>
        <tissue evidence="9">Whole body</tissue>
    </source>
</reference>
<feature type="transmembrane region" description="Helical" evidence="8">
    <location>
        <begin position="440"/>
        <end position="464"/>
    </location>
</feature>